<dbReference type="EMBL" id="JAHRHJ020003575">
    <property type="protein sequence ID" value="KAH9291500.1"/>
    <property type="molecule type" value="Genomic_DNA"/>
</dbReference>
<comment type="caution">
    <text evidence="2">The sequence shown here is derived from an EMBL/GenBank/DDBJ whole genome shotgun (WGS) entry which is preliminary data.</text>
</comment>
<organism evidence="2 3">
    <name type="scientific">Taxus chinensis</name>
    <name type="common">Chinese yew</name>
    <name type="synonym">Taxus wallichiana var. chinensis</name>
    <dbReference type="NCBI Taxonomy" id="29808"/>
    <lineage>
        <taxon>Eukaryota</taxon>
        <taxon>Viridiplantae</taxon>
        <taxon>Streptophyta</taxon>
        <taxon>Embryophyta</taxon>
        <taxon>Tracheophyta</taxon>
        <taxon>Spermatophyta</taxon>
        <taxon>Pinopsida</taxon>
        <taxon>Pinidae</taxon>
        <taxon>Conifers II</taxon>
        <taxon>Cupressales</taxon>
        <taxon>Taxaceae</taxon>
        <taxon>Taxus</taxon>
    </lineage>
</organism>
<keyword evidence="3" id="KW-1185">Reference proteome</keyword>
<evidence type="ECO:0000313" key="2">
    <source>
        <dbReference type="EMBL" id="KAH9291500.1"/>
    </source>
</evidence>
<sequence length="60" mass="6408">DRRPVQGGGYGTTALSWVAVMGPPPGRAAVSSLKTKMQEKGGKREKPKHAEAERGMRDTS</sequence>
<name>A0AA38BZ42_TAXCH</name>
<gene>
    <name evidence="2" type="ORF">KI387_043313</name>
</gene>
<dbReference type="Proteomes" id="UP000824469">
    <property type="component" value="Unassembled WGS sequence"/>
</dbReference>
<reference evidence="2 3" key="1">
    <citation type="journal article" date="2021" name="Nat. Plants">
        <title>The Taxus genome provides insights into paclitaxel biosynthesis.</title>
        <authorList>
            <person name="Xiong X."/>
            <person name="Gou J."/>
            <person name="Liao Q."/>
            <person name="Li Y."/>
            <person name="Zhou Q."/>
            <person name="Bi G."/>
            <person name="Li C."/>
            <person name="Du R."/>
            <person name="Wang X."/>
            <person name="Sun T."/>
            <person name="Guo L."/>
            <person name="Liang H."/>
            <person name="Lu P."/>
            <person name="Wu Y."/>
            <person name="Zhang Z."/>
            <person name="Ro D.K."/>
            <person name="Shang Y."/>
            <person name="Huang S."/>
            <person name="Yan J."/>
        </authorList>
    </citation>
    <scope>NUCLEOTIDE SEQUENCE [LARGE SCALE GENOMIC DNA]</scope>
    <source>
        <strain evidence="2">Ta-2019</strain>
    </source>
</reference>
<evidence type="ECO:0000256" key="1">
    <source>
        <dbReference type="SAM" id="MobiDB-lite"/>
    </source>
</evidence>
<dbReference type="AlphaFoldDB" id="A0AA38BZ42"/>
<feature type="non-terminal residue" evidence="2">
    <location>
        <position position="60"/>
    </location>
</feature>
<evidence type="ECO:0000313" key="3">
    <source>
        <dbReference type="Proteomes" id="UP000824469"/>
    </source>
</evidence>
<accession>A0AA38BZ42</accession>
<proteinExistence type="predicted"/>
<protein>
    <submittedName>
        <fullName evidence="2">Uncharacterized protein</fullName>
    </submittedName>
</protein>
<feature type="compositionally biased region" description="Basic and acidic residues" evidence="1">
    <location>
        <begin position="36"/>
        <end position="60"/>
    </location>
</feature>
<feature type="non-terminal residue" evidence="2">
    <location>
        <position position="1"/>
    </location>
</feature>
<feature type="region of interest" description="Disordered" evidence="1">
    <location>
        <begin position="23"/>
        <end position="60"/>
    </location>
</feature>